<name>A0A077ZSV8_STYLE</name>
<dbReference type="AlphaFoldDB" id="A0A077ZSV8"/>
<dbReference type="GO" id="GO:0016567">
    <property type="term" value="P:protein ubiquitination"/>
    <property type="evidence" value="ECO:0007669"/>
    <property type="project" value="InterPro"/>
</dbReference>
<keyword evidence="2" id="KW-0472">Membrane</keyword>
<feature type="region of interest" description="Disordered" evidence="1">
    <location>
        <begin position="47"/>
        <end position="70"/>
    </location>
</feature>
<accession>A0A077ZSV8</accession>
<evidence type="ECO:0000313" key="4">
    <source>
        <dbReference type="EMBL" id="CDW72968.1"/>
    </source>
</evidence>
<dbReference type="OrthoDB" id="1630758at2759"/>
<dbReference type="SUPFAM" id="SSF57850">
    <property type="entry name" value="RING/U-box"/>
    <property type="match status" value="1"/>
</dbReference>
<feature type="transmembrane region" description="Helical" evidence="2">
    <location>
        <begin position="6"/>
        <end position="26"/>
    </location>
</feature>
<keyword evidence="2" id="KW-1133">Transmembrane helix</keyword>
<dbReference type="Gene3D" id="3.30.40.10">
    <property type="entry name" value="Zinc/RING finger domain, C3HC4 (zinc finger)"/>
    <property type="match status" value="1"/>
</dbReference>
<dbReference type="CDD" id="cd16453">
    <property type="entry name" value="RING-Ubox"/>
    <property type="match status" value="1"/>
</dbReference>
<dbReference type="InterPro" id="IPR052608">
    <property type="entry name" value="U-box_domain_protein"/>
</dbReference>
<keyword evidence="2" id="KW-0812">Transmembrane</keyword>
<dbReference type="InParanoid" id="A0A077ZSV8"/>
<proteinExistence type="predicted"/>
<gene>
    <name evidence="4" type="primary">Contig1742.g1889</name>
    <name evidence="4" type="ORF">STYLEM_1936</name>
</gene>
<dbReference type="SMART" id="SM00504">
    <property type="entry name" value="Ubox"/>
    <property type="match status" value="1"/>
</dbReference>
<dbReference type="PANTHER" id="PTHR45958">
    <property type="entry name" value="RING-TYPE E3 UBIQUITIN TRANSFERASE"/>
    <property type="match status" value="1"/>
</dbReference>
<evidence type="ECO:0000259" key="3">
    <source>
        <dbReference type="SMART" id="SM00504"/>
    </source>
</evidence>
<sequence length="161" mass="18457">MSGRVVLVVAGAIITVAAGIYSYVILKRQNTEQPQNNRSNQNANQIHNQEEQGNQQEQSDSQSIATSESVDENYSGIDNLKKSYHLFKYECPISLVIMNDPVKTKHGFYFERKEIINWIEKSGTCPLSRKKLTLRDIKEPSQAFLIELKKHKEQQLKFSNL</sequence>
<reference evidence="4 5" key="1">
    <citation type="submission" date="2014-06" db="EMBL/GenBank/DDBJ databases">
        <authorList>
            <person name="Swart Estienne"/>
        </authorList>
    </citation>
    <scope>NUCLEOTIDE SEQUENCE [LARGE SCALE GENOMIC DNA]</scope>
    <source>
        <strain evidence="4 5">130c</strain>
    </source>
</reference>
<dbReference type="Proteomes" id="UP000039865">
    <property type="component" value="Unassembled WGS sequence"/>
</dbReference>
<feature type="compositionally biased region" description="Low complexity" evidence="1">
    <location>
        <begin position="47"/>
        <end position="63"/>
    </location>
</feature>
<dbReference type="EMBL" id="CCKQ01001866">
    <property type="protein sequence ID" value="CDW72968.1"/>
    <property type="molecule type" value="Genomic_DNA"/>
</dbReference>
<dbReference type="InterPro" id="IPR013083">
    <property type="entry name" value="Znf_RING/FYVE/PHD"/>
</dbReference>
<dbReference type="PANTHER" id="PTHR45958:SF18">
    <property type="entry name" value="U-BOX DOMAIN-CONTAINING PROTEIN"/>
    <property type="match status" value="1"/>
</dbReference>
<evidence type="ECO:0000256" key="1">
    <source>
        <dbReference type="SAM" id="MobiDB-lite"/>
    </source>
</evidence>
<protein>
    <submittedName>
        <fullName evidence="4">Ubox-containing protein substrate of the dot icm secretion system</fullName>
    </submittedName>
</protein>
<dbReference type="GO" id="GO:0004842">
    <property type="term" value="F:ubiquitin-protein transferase activity"/>
    <property type="evidence" value="ECO:0007669"/>
    <property type="project" value="InterPro"/>
</dbReference>
<dbReference type="InterPro" id="IPR003613">
    <property type="entry name" value="Ubox_domain"/>
</dbReference>
<organism evidence="4 5">
    <name type="scientific">Stylonychia lemnae</name>
    <name type="common">Ciliate</name>
    <dbReference type="NCBI Taxonomy" id="5949"/>
    <lineage>
        <taxon>Eukaryota</taxon>
        <taxon>Sar</taxon>
        <taxon>Alveolata</taxon>
        <taxon>Ciliophora</taxon>
        <taxon>Intramacronucleata</taxon>
        <taxon>Spirotrichea</taxon>
        <taxon>Stichotrichia</taxon>
        <taxon>Sporadotrichida</taxon>
        <taxon>Oxytrichidae</taxon>
        <taxon>Stylonychinae</taxon>
        <taxon>Stylonychia</taxon>
    </lineage>
</organism>
<evidence type="ECO:0000256" key="2">
    <source>
        <dbReference type="SAM" id="Phobius"/>
    </source>
</evidence>
<keyword evidence="5" id="KW-1185">Reference proteome</keyword>
<feature type="domain" description="U-box" evidence="3">
    <location>
        <begin position="88"/>
        <end position="144"/>
    </location>
</feature>
<evidence type="ECO:0000313" key="5">
    <source>
        <dbReference type="Proteomes" id="UP000039865"/>
    </source>
</evidence>
<dbReference type="Pfam" id="PF04564">
    <property type="entry name" value="U-box"/>
    <property type="match status" value="1"/>
</dbReference>